<feature type="transmembrane region" description="Helical" evidence="1">
    <location>
        <begin position="233"/>
        <end position="254"/>
    </location>
</feature>
<feature type="transmembrane region" description="Helical" evidence="1">
    <location>
        <begin position="405"/>
        <end position="430"/>
    </location>
</feature>
<gene>
    <name evidence="2" type="ORF">SCABRO_01833</name>
</gene>
<feature type="transmembrane region" description="Helical" evidence="1">
    <location>
        <begin position="260"/>
        <end position="279"/>
    </location>
</feature>
<dbReference type="EMBL" id="JRYO01000134">
    <property type="protein sequence ID" value="KHE92413.1"/>
    <property type="molecule type" value="Genomic_DNA"/>
</dbReference>
<name>A0A0B0EMQ1_9BACT</name>
<keyword evidence="1" id="KW-1133">Transmembrane helix</keyword>
<organism evidence="2 3">
    <name type="scientific">Candidatus Scalindua brodae</name>
    <dbReference type="NCBI Taxonomy" id="237368"/>
    <lineage>
        <taxon>Bacteria</taxon>
        <taxon>Pseudomonadati</taxon>
        <taxon>Planctomycetota</taxon>
        <taxon>Candidatus Brocadiia</taxon>
        <taxon>Candidatus Brocadiales</taxon>
        <taxon>Candidatus Scalinduaceae</taxon>
        <taxon>Candidatus Scalindua</taxon>
    </lineage>
</organism>
<evidence type="ECO:0008006" key="4">
    <source>
        <dbReference type="Google" id="ProtNLM"/>
    </source>
</evidence>
<evidence type="ECO:0000313" key="3">
    <source>
        <dbReference type="Proteomes" id="UP000030652"/>
    </source>
</evidence>
<sequence length="481" mass="55206">MNRKLRTIIITGFIIEIFCCAIAYSGDIKKNIPCFAILYTASFITYMFAIYYISKNEETNEQDNNSSRAILWAIIVFSLMFRFTLLPEAPSDDIYRYLWEGKLQLNGISPYSHPPEASTLEHLRDGFFSGINHKHLSTIYPPLTLMVFAVADYVSHTIISMKSIFLVFDVLSIFILLKFLRVMGKDPHNVLTYAWSPLVLISFAARGHCDSLQIFLVILALYLCVIRKNLGTVFAIALAVMSKFIFIIIAPFLIPVKKLKYIVVFFAVIAVLYLPYISAGKGLFSTLLHFGTQYHFNDSAHFLISCLCIGSPLASKIVTVLIFGSVLFFLYKKHLTFLITDNSGNPPLASSSKKEAEKKGNIDVNNFVLNYAFVAIGTFLILAPTLHPWYLTWIIPFLCFNKNRAWLVLTGTVICYYFMSHELFSNMIWYNGEWVWKEVHWLKLPEYLPFYILLIYGWLRAGSVSLFFYQNVLLEVEAKWK</sequence>
<feature type="transmembrane region" description="Helical" evidence="1">
    <location>
        <begin position="36"/>
        <end position="54"/>
    </location>
</feature>
<proteinExistence type="predicted"/>
<feature type="transmembrane region" description="Helical" evidence="1">
    <location>
        <begin position="450"/>
        <end position="469"/>
    </location>
</feature>
<reference evidence="2 3" key="1">
    <citation type="submission" date="2014-10" db="EMBL/GenBank/DDBJ databases">
        <title>Draft genome of anammox bacterium scalindua brodae, obtained using differential coverage binning of sequence data from two enrichment reactors.</title>
        <authorList>
            <person name="Speth D.R."/>
            <person name="Russ L."/>
            <person name="Kartal B."/>
            <person name="Op den Camp H.J."/>
            <person name="Dutilh B.E."/>
            <person name="Jetten M.S."/>
        </authorList>
    </citation>
    <scope>NUCLEOTIDE SEQUENCE [LARGE SCALE GENOMIC DNA]</scope>
    <source>
        <strain evidence="2">RU1</strain>
    </source>
</reference>
<feature type="transmembrane region" description="Helical" evidence="1">
    <location>
        <begin position="153"/>
        <end position="177"/>
    </location>
</feature>
<feature type="transmembrane region" description="Helical" evidence="1">
    <location>
        <begin position="66"/>
        <end position="85"/>
    </location>
</feature>
<dbReference type="Pfam" id="PF26314">
    <property type="entry name" value="MptA_B_family"/>
    <property type="match status" value="1"/>
</dbReference>
<feature type="transmembrane region" description="Helical" evidence="1">
    <location>
        <begin position="300"/>
        <end position="331"/>
    </location>
</feature>
<protein>
    <recommendedName>
        <fullName evidence="4">Glycosyltransferase RgtA/B/C/D-like domain-containing protein</fullName>
    </recommendedName>
</protein>
<evidence type="ECO:0000256" key="1">
    <source>
        <dbReference type="SAM" id="Phobius"/>
    </source>
</evidence>
<evidence type="ECO:0000313" key="2">
    <source>
        <dbReference type="EMBL" id="KHE92413.1"/>
    </source>
</evidence>
<dbReference type="AlphaFoldDB" id="A0A0B0EMQ1"/>
<accession>A0A0B0EMQ1</accession>
<comment type="caution">
    <text evidence="2">The sequence shown here is derived from an EMBL/GenBank/DDBJ whole genome shotgun (WGS) entry which is preliminary data.</text>
</comment>
<feature type="transmembrane region" description="Helical" evidence="1">
    <location>
        <begin position="7"/>
        <end position="24"/>
    </location>
</feature>
<keyword evidence="1" id="KW-0472">Membrane</keyword>
<keyword evidence="1" id="KW-0812">Transmembrane</keyword>
<dbReference type="eggNOG" id="COG0463">
    <property type="taxonomic scope" value="Bacteria"/>
</dbReference>
<feature type="transmembrane region" description="Helical" evidence="1">
    <location>
        <begin position="371"/>
        <end position="393"/>
    </location>
</feature>
<dbReference type="Proteomes" id="UP000030652">
    <property type="component" value="Unassembled WGS sequence"/>
</dbReference>